<organism evidence="4 5">
    <name type="scientific">Blautia intestinalis</name>
    <dbReference type="NCBI Taxonomy" id="2763028"/>
    <lineage>
        <taxon>Bacteria</taxon>
        <taxon>Bacillati</taxon>
        <taxon>Bacillota</taxon>
        <taxon>Clostridia</taxon>
        <taxon>Lachnospirales</taxon>
        <taxon>Lachnospiraceae</taxon>
        <taxon>Blautia</taxon>
    </lineage>
</organism>
<name>A0ABR7HZF1_9FIRM</name>
<accession>A0ABR7HZF1</accession>
<feature type="chain" id="PRO_5047445749" evidence="2">
    <location>
        <begin position="29"/>
        <end position="1608"/>
    </location>
</feature>
<dbReference type="InterPro" id="IPR025883">
    <property type="entry name" value="Cadherin-like_domain"/>
</dbReference>
<keyword evidence="2" id="KW-0732">Signal</keyword>
<dbReference type="InterPro" id="IPR027954">
    <property type="entry name" value="Transcobalamin-like_C"/>
</dbReference>
<dbReference type="Pfam" id="PF12733">
    <property type="entry name" value="Cadherin-like"/>
    <property type="match status" value="2"/>
</dbReference>
<sequence length="1608" mass="174304">MKKKLVKRFLGLIMTGTLILTSAVSPMAAEITVFTEEGTQSEENSYSDFSVTDDEDDSSVTIEEESEEDIVIGLDDGINEECETDDIFLDSESEEITEFADAETRTPEEALTALYDAFKNYKIGTALAFPYGTGEGQYTNAKAFIQAEIEKIVPKSEYDVQFNYTGTLSGASGKETTMDTASLDIAPVHAVADTKPGFTGVTFSIGDKVSSKINLLYLAVKPLEVTAQEAVDFEAEQISFDTIKGTNTSQDQIVAALAKLPTAAQVYKSGDNAVTLSWKLTYVSGTENCITLDAKGTTTTVVRPNVGKEDAVYKLEAVLANENDPAVSKTLSYDLTVPAFEPVVLPIRIAPADATLTVTDNYYKTPVDASYISTEEDGALRKYTLHAGASTATQTYAWTAEKEGYITKSGKITVKSGEEQEQVISLTASSEDDAKLENLYVSSPTAGAPSIKSPMASFDKDTYEYEMTVGAIDSIAIKGNTLVPEATVKVTRHSSLTNANKGTIVDTSLSATGSVTCYLKSNADTEIKITVTAPTGSVQGDETKTKVYKLTVHKNGEAAHSLKSLTLSASASAGSGMKVNTLSGTEYTTEETLSPAVDQGGVAEQYRYEVNYYRDQVTFKPALTTTTDKVQIKYQKDGEEQSIDVANNKVSANVPLTVGDNTIKIVVTKKDGSSSETYPILVHRKQKPEGNVQIDGSEEIFPFAVEETTAKDWTGRINFNHSLREVPLKVNVPDDVTVKVSGDEKEYKNRDIISVAVDESASKIITLFWIRNTKSGEDSTVTVQEAQKYVLNLMRAPADSADFLGSYLPAPGQFVNVDIYKDPSVTLAGPNSGRMVTLGSFGGSIVYEFEEPIQNSDQNPYGIDFIVYGNVQKSETGESYSSGMEPAAVMVSQDGNTWYELAGSDYYERTTQHNISMTYTNTDTTFKSAVDVLWTDSTGASGTVKANTYHSQAYYPDPLNYGETNKGTGKNESYTDASMTVSGTRVSNSAALNFGYGDTHANAAGNDNTAVNPYKENPNYNTNGDGMDISWAVDTDGNPVQLDSVKYVKIYTAQSKDNGSMGEVSSEVSGVLRAKSGGTSVGKTEDLKNIVIDGNEIELKTGVYRYNDVPVSDISAFKVTPTAGENSNIYVSNQRVKSGATSKTVSVQKTLRVIVQDDQKEPVIYYFNLSGTADPEDNTTLKTVAAMPGGIEAEENGDGYVLHMTKECKKIRLSAEALDEDATVKVNGKSVTAQEDYLSDVIPLNDGDTEVVVEVTSRNGKVTKPYSVIVKREDSKDQKMVQVNFSIVGDEKHGKDAHTWRSFWLNQVKCSIPEGSTAKYVTEMMFLNNDIPFTIRNGNYVTEINGLKEFDNGPGSGWMYAVNGTSDDVNAIDQQILNSDCTVTWYYVDDYTKDGVPDLNNINADHVCRISDWKTISKATVFAPEKQQGTCFICGKTTTREVGSKLTATIKLNAKSIKLQKKQTTKKIKVTMANGDSVKSWKSSNKKIVTVNKNGVIKAGKKNGTAKITVTLASGKKATLKVKVQTPKVKTTKIKGLKSKETLKKGEKLTLKPVISPLTSQEKVTYKSSNKKVATVSKKGVITAKKKGTAKITVKSGKKSYTVKVTVK</sequence>
<dbReference type="Gene3D" id="2.60.40.1080">
    <property type="match status" value="2"/>
</dbReference>
<proteinExistence type="predicted"/>
<dbReference type="InterPro" id="IPR008964">
    <property type="entry name" value="Invasin/intimin_cell_adhesion"/>
</dbReference>
<feature type="signal peptide" evidence="2">
    <location>
        <begin position="1"/>
        <end position="28"/>
    </location>
</feature>
<reference evidence="4 5" key="1">
    <citation type="submission" date="2020-08" db="EMBL/GenBank/DDBJ databases">
        <title>Genome public.</title>
        <authorList>
            <person name="Liu C."/>
            <person name="Sun Q."/>
        </authorList>
    </citation>
    <scope>NUCLEOTIDE SEQUENCE [LARGE SCALE GENOMIC DNA]</scope>
    <source>
        <strain evidence="4 5">27-44</strain>
    </source>
</reference>
<feature type="region of interest" description="Disordered" evidence="1">
    <location>
        <begin position="36"/>
        <end position="63"/>
    </location>
</feature>
<feature type="domain" description="BIG2" evidence="3">
    <location>
        <begin position="1446"/>
        <end position="1522"/>
    </location>
</feature>
<dbReference type="Pfam" id="PF22359">
    <property type="entry name" value="Big-like"/>
    <property type="match status" value="1"/>
</dbReference>
<dbReference type="Pfam" id="PF26182">
    <property type="entry name" value="Ig_NUP210_5th"/>
    <property type="match status" value="1"/>
</dbReference>
<evidence type="ECO:0000313" key="4">
    <source>
        <dbReference type="EMBL" id="MBC5739621.1"/>
    </source>
</evidence>
<dbReference type="InterPro" id="IPR003343">
    <property type="entry name" value="Big_2"/>
</dbReference>
<dbReference type="RefSeq" id="WP_118039778.1">
    <property type="nucleotide sequence ID" value="NZ_JACOQE010000001.1"/>
</dbReference>
<dbReference type="EMBL" id="JACOQE010000001">
    <property type="protein sequence ID" value="MBC5739621.1"/>
    <property type="molecule type" value="Genomic_DNA"/>
</dbReference>
<evidence type="ECO:0000256" key="2">
    <source>
        <dbReference type="SAM" id="SignalP"/>
    </source>
</evidence>
<feature type="domain" description="BIG2" evidence="3">
    <location>
        <begin position="1528"/>
        <end position="1606"/>
    </location>
</feature>
<evidence type="ECO:0000313" key="5">
    <source>
        <dbReference type="Proteomes" id="UP000633936"/>
    </source>
</evidence>
<gene>
    <name evidence="4" type="ORF">H8Z79_03935</name>
</gene>
<dbReference type="Gene3D" id="2.60.40.10">
    <property type="entry name" value="Immunoglobulins"/>
    <property type="match status" value="1"/>
</dbReference>
<evidence type="ECO:0000256" key="1">
    <source>
        <dbReference type="SAM" id="MobiDB-lite"/>
    </source>
</evidence>
<dbReference type="InterPro" id="IPR054604">
    <property type="entry name" value="SbsC_Big-like"/>
</dbReference>
<feature type="compositionally biased region" description="Polar residues" evidence="1">
    <location>
        <begin position="37"/>
        <end position="46"/>
    </location>
</feature>
<dbReference type="Pfam" id="PF14478">
    <property type="entry name" value="DUF4430"/>
    <property type="match status" value="1"/>
</dbReference>
<dbReference type="Proteomes" id="UP000633936">
    <property type="component" value="Unassembled WGS sequence"/>
</dbReference>
<feature type="compositionally biased region" description="Acidic residues" evidence="1">
    <location>
        <begin position="51"/>
        <end position="63"/>
    </location>
</feature>
<protein>
    <submittedName>
        <fullName evidence="4">Cadherin-like beta sandwich domain-containing protein</fullName>
    </submittedName>
</protein>
<evidence type="ECO:0000259" key="3">
    <source>
        <dbReference type="SMART" id="SM00635"/>
    </source>
</evidence>
<keyword evidence="5" id="KW-1185">Reference proteome</keyword>
<dbReference type="SUPFAM" id="SSF49373">
    <property type="entry name" value="Invasin/intimin cell-adhesion fragments"/>
    <property type="match status" value="2"/>
</dbReference>
<comment type="caution">
    <text evidence="4">The sequence shown here is derived from an EMBL/GenBank/DDBJ whole genome shotgun (WGS) entry which is preliminary data.</text>
</comment>
<dbReference type="SMART" id="SM00635">
    <property type="entry name" value="BID_2"/>
    <property type="match status" value="2"/>
</dbReference>
<dbReference type="InterPro" id="IPR013783">
    <property type="entry name" value="Ig-like_fold"/>
</dbReference>